<evidence type="ECO:0000313" key="14">
    <source>
        <dbReference type="EMBL" id="KAI3963063.1"/>
    </source>
</evidence>
<keyword evidence="15" id="KW-1185">Reference proteome</keyword>
<comment type="catalytic activity">
    <reaction evidence="1">
        <text>Random endo-hydrolysis of N-acetyl-beta-D-glucosaminide (1-&gt;4)-beta-linkages in chitin and chitodextrins.</text>
        <dbReference type="EC" id="3.2.1.14"/>
    </reaction>
</comment>
<evidence type="ECO:0000256" key="10">
    <source>
        <dbReference type="PIRSR" id="PIRSR001060-1"/>
    </source>
</evidence>
<dbReference type="EMBL" id="JAJJMB010000133">
    <property type="protein sequence ID" value="KAI3963063.1"/>
    <property type="molecule type" value="Genomic_DNA"/>
</dbReference>
<feature type="active site" description="Proton donor" evidence="10">
    <location>
        <position position="90"/>
    </location>
</feature>
<accession>A0AAD4XYK8</accession>
<gene>
    <name evidence="14" type="ORF">MKW98_029003</name>
</gene>
<keyword evidence="4" id="KW-0378">Hydrolase</keyword>
<keyword evidence="8" id="KW-0326">Glycosidase</keyword>
<organism evidence="14 15">
    <name type="scientific">Papaver atlanticum</name>
    <dbReference type="NCBI Taxonomy" id="357466"/>
    <lineage>
        <taxon>Eukaryota</taxon>
        <taxon>Viridiplantae</taxon>
        <taxon>Streptophyta</taxon>
        <taxon>Embryophyta</taxon>
        <taxon>Tracheophyta</taxon>
        <taxon>Spermatophyta</taxon>
        <taxon>Magnoliopsida</taxon>
        <taxon>Ranunculales</taxon>
        <taxon>Papaveraceae</taxon>
        <taxon>Papaveroideae</taxon>
        <taxon>Papaver</taxon>
    </lineage>
</organism>
<evidence type="ECO:0000256" key="12">
    <source>
        <dbReference type="SAM" id="SignalP"/>
    </source>
</evidence>
<keyword evidence="12" id="KW-0732">Signal</keyword>
<evidence type="ECO:0000256" key="1">
    <source>
        <dbReference type="ARBA" id="ARBA00000822"/>
    </source>
</evidence>
<comment type="caution">
    <text evidence="14">The sequence shown here is derived from an EMBL/GenBank/DDBJ whole genome shotgun (WGS) entry which is preliminary data.</text>
</comment>
<dbReference type="CDD" id="cd00325">
    <property type="entry name" value="chitinase_GH19"/>
    <property type="match status" value="1"/>
</dbReference>
<keyword evidence="9" id="KW-0624">Polysaccharide degradation</keyword>
<dbReference type="Pfam" id="PF00182">
    <property type="entry name" value="Glyco_hydro_19"/>
    <property type="match status" value="1"/>
</dbReference>
<evidence type="ECO:0000256" key="11">
    <source>
        <dbReference type="PIRSR" id="PIRSR001060-2"/>
    </source>
</evidence>
<evidence type="ECO:0000256" key="8">
    <source>
        <dbReference type="ARBA" id="ARBA00023295"/>
    </source>
</evidence>
<evidence type="ECO:0000256" key="5">
    <source>
        <dbReference type="ARBA" id="ARBA00023024"/>
    </source>
</evidence>
<feature type="signal peptide" evidence="12">
    <location>
        <begin position="1"/>
        <end position="23"/>
    </location>
</feature>
<sequence length="225" mass="24756">MVGIKLVMIVGILAGIFSGSVVCQSVGSMVTPAFFNRILNQAGSGCKGKTFYKRSAFVKAADSFPKFGHAGSATKSKREIAAFFAHVTRETGHFCYIREIQGGTYCQPSRQNPCAPGKKYYGRGPLQITWNYNYGPCGRDIGVNLLRNPDLAAADAVISFKTALWFWMENVHSVITSDRGFGRTIRRINGGECDGGNPRAVRERVKYYKQYCTQLRVTPGPNLSC</sequence>
<dbReference type="PANTHER" id="PTHR22595">
    <property type="entry name" value="CHITINASE-RELATED"/>
    <property type="match status" value="1"/>
</dbReference>
<dbReference type="PANTHER" id="PTHR22595:SF197">
    <property type="entry name" value="CHITINASE FAMILY PROTEIN"/>
    <property type="match status" value="1"/>
</dbReference>
<evidence type="ECO:0000313" key="15">
    <source>
        <dbReference type="Proteomes" id="UP001202328"/>
    </source>
</evidence>
<dbReference type="EC" id="3.2.1.14" evidence="2"/>
<dbReference type="InterPro" id="IPR000726">
    <property type="entry name" value="Glyco_hydro_19_cat"/>
</dbReference>
<dbReference type="Gene3D" id="3.30.20.10">
    <property type="entry name" value="Endochitinase, domain 2"/>
    <property type="match status" value="1"/>
</dbReference>
<evidence type="ECO:0000256" key="7">
    <source>
        <dbReference type="ARBA" id="ARBA00023277"/>
    </source>
</evidence>
<dbReference type="GO" id="GO:0008843">
    <property type="term" value="F:endochitinase activity"/>
    <property type="evidence" value="ECO:0007669"/>
    <property type="project" value="UniProtKB-EC"/>
</dbReference>
<dbReference type="PIRSF" id="PIRSF001060">
    <property type="entry name" value="Endochitinase"/>
    <property type="match status" value="1"/>
</dbReference>
<feature type="disulfide bond" evidence="11">
    <location>
        <begin position="106"/>
        <end position="114"/>
    </location>
</feature>
<evidence type="ECO:0000256" key="6">
    <source>
        <dbReference type="ARBA" id="ARBA00023157"/>
    </source>
</evidence>
<evidence type="ECO:0000256" key="3">
    <source>
        <dbReference type="ARBA" id="ARBA00022669"/>
    </source>
</evidence>
<dbReference type="Proteomes" id="UP001202328">
    <property type="component" value="Unassembled WGS sequence"/>
</dbReference>
<keyword evidence="6 11" id="KW-1015">Disulfide bond</keyword>
<dbReference type="AlphaFoldDB" id="A0AAD4XYK8"/>
<dbReference type="Gene3D" id="1.10.530.10">
    <property type="match status" value="1"/>
</dbReference>
<dbReference type="PROSITE" id="PS00774">
    <property type="entry name" value="CHITINASE_19_2"/>
    <property type="match status" value="1"/>
</dbReference>
<evidence type="ECO:0000256" key="4">
    <source>
        <dbReference type="ARBA" id="ARBA00022801"/>
    </source>
</evidence>
<feature type="chain" id="PRO_5042110373" description="chitinase" evidence="12">
    <location>
        <begin position="24"/>
        <end position="225"/>
    </location>
</feature>
<name>A0AAD4XYK8_9MAGN</name>
<feature type="disulfide bond" evidence="11">
    <location>
        <begin position="46"/>
        <end position="95"/>
    </location>
</feature>
<dbReference type="FunFam" id="3.30.20.10:FF:000001">
    <property type="entry name" value="Endochitinase (Chitinase)"/>
    <property type="match status" value="1"/>
</dbReference>
<evidence type="ECO:0000259" key="13">
    <source>
        <dbReference type="PROSITE" id="PS00774"/>
    </source>
</evidence>
<dbReference type="GO" id="GO:0008061">
    <property type="term" value="F:chitin binding"/>
    <property type="evidence" value="ECO:0007669"/>
    <property type="project" value="UniProtKB-KW"/>
</dbReference>
<keyword evidence="7" id="KW-0119">Carbohydrate metabolism</keyword>
<reference evidence="14" key="1">
    <citation type="submission" date="2022-04" db="EMBL/GenBank/DDBJ databases">
        <title>A functionally conserved STORR gene fusion in Papaver species that diverged 16.8 million years ago.</title>
        <authorList>
            <person name="Catania T."/>
        </authorList>
    </citation>
    <scope>NUCLEOTIDE SEQUENCE</scope>
    <source>
        <strain evidence="14">S-188037</strain>
    </source>
</reference>
<evidence type="ECO:0000256" key="2">
    <source>
        <dbReference type="ARBA" id="ARBA00012729"/>
    </source>
</evidence>
<protein>
    <recommendedName>
        <fullName evidence="2">chitinase</fullName>
        <ecNumber evidence="2">3.2.1.14</ecNumber>
    </recommendedName>
</protein>
<dbReference type="GO" id="GO:0006032">
    <property type="term" value="P:chitin catabolic process"/>
    <property type="evidence" value="ECO:0007669"/>
    <property type="project" value="UniProtKB-KW"/>
</dbReference>
<feature type="domain" description="Glycoside hydrolase family 19 catalytic" evidence="13">
    <location>
        <begin position="158"/>
        <end position="168"/>
    </location>
</feature>
<keyword evidence="5" id="KW-0146">Chitin degradation</keyword>
<dbReference type="GO" id="GO:0000272">
    <property type="term" value="P:polysaccharide catabolic process"/>
    <property type="evidence" value="ECO:0007669"/>
    <property type="project" value="UniProtKB-KW"/>
</dbReference>
<dbReference type="SUPFAM" id="SSF53955">
    <property type="entry name" value="Lysozyme-like"/>
    <property type="match status" value="1"/>
</dbReference>
<feature type="disulfide bond" evidence="11">
    <location>
        <begin position="193"/>
        <end position="225"/>
    </location>
</feature>
<proteinExistence type="predicted"/>
<keyword evidence="3" id="KW-0147">Chitin-binding</keyword>
<dbReference type="GO" id="GO:0016998">
    <property type="term" value="P:cell wall macromolecule catabolic process"/>
    <property type="evidence" value="ECO:0007669"/>
    <property type="project" value="InterPro"/>
</dbReference>
<dbReference type="InterPro" id="IPR023346">
    <property type="entry name" value="Lysozyme-like_dom_sf"/>
</dbReference>
<evidence type="ECO:0000256" key="9">
    <source>
        <dbReference type="ARBA" id="ARBA00023326"/>
    </source>
</evidence>
<dbReference type="InterPro" id="IPR016283">
    <property type="entry name" value="Glyco_hydro_19"/>
</dbReference>